<dbReference type="EMBL" id="QMDL01000006">
    <property type="protein sequence ID" value="RMJ01596.1"/>
    <property type="molecule type" value="Genomic_DNA"/>
</dbReference>
<evidence type="ECO:0000256" key="3">
    <source>
        <dbReference type="ARBA" id="ARBA00023235"/>
    </source>
</evidence>
<keyword evidence="2" id="KW-0576">Peroxisome</keyword>
<name>A0A3M2R8H3_9GAMM</name>
<dbReference type="EC" id="3.8.1.7" evidence="4"/>
<evidence type="ECO:0000256" key="2">
    <source>
        <dbReference type="ARBA" id="ARBA00023140"/>
    </source>
</evidence>
<organism evidence="4 5">
    <name type="scientific">Marinobacter litoralis</name>
    <dbReference type="NCBI Taxonomy" id="187981"/>
    <lineage>
        <taxon>Bacteria</taxon>
        <taxon>Pseudomonadati</taxon>
        <taxon>Pseudomonadota</taxon>
        <taxon>Gammaproteobacteria</taxon>
        <taxon>Pseudomonadales</taxon>
        <taxon>Marinobacteraceae</taxon>
        <taxon>Marinobacter</taxon>
    </lineage>
</organism>
<protein>
    <submittedName>
        <fullName evidence="4">4-chlorobenzoyl coenzyme A dehalogenase-2</fullName>
        <ecNumber evidence="4">3.8.1.7</ecNumber>
    </submittedName>
</protein>
<dbReference type="RefSeq" id="WP_114335954.1">
    <property type="nucleotide sequence ID" value="NZ_QMDL01000006.1"/>
</dbReference>
<dbReference type="Pfam" id="PF00378">
    <property type="entry name" value="ECH_1"/>
    <property type="match status" value="1"/>
</dbReference>
<dbReference type="SUPFAM" id="SSF52096">
    <property type="entry name" value="ClpP/crotonase"/>
    <property type="match status" value="1"/>
</dbReference>
<reference evidence="4 5" key="1">
    <citation type="submission" date="2018-08" db="EMBL/GenBank/DDBJ databases">
        <title>Whole Genome Sequence of the Moderate Halophilic Marine Bacterium Marinobacter litoralis Sw-45.</title>
        <authorList>
            <person name="Musa H."/>
        </authorList>
    </citation>
    <scope>NUCLEOTIDE SEQUENCE [LARGE SCALE GENOMIC DNA]</scope>
    <source>
        <strain evidence="4 5">Sw-45</strain>
    </source>
</reference>
<dbReference type="PANTHER" id="PTHR43684">
    <property type="match status" value="1"/>
</dbReference>
<comment type="caution">
    <text evidence="4">The sequence shown here is derived from an EMBL/GenBank/DDBJ whole genome shotgun (WGS) entry which is preliminary data.</text>
</comment>
<sequence>MSHCVNLEYVQHTATITISRPSQLNSLSEGAFLELRQVLRELHDNQDVRVVILKGDGKVFCAGGDIDFFAELVDLPSSERSEQARQYVSLAHEVMALFASLRVPLLVAVQGAAAGFGLSLCCVADIVVAARGSRFVPAYLGLGVTPDGGLSYSLPRLIGERRASDVLLTNRSFDAEQAENWGLVTRLVEANELEEDVSQVAQQLVSGPNLASANTLRLLHAQRNFDEFNATLAAELDSFSDCVYDDDFVEGVRAFLERRSPSYD</sequence>
<evidence type="ECO:0000256" key="1">
    <source>
        <dbReference type="ARBA" id="ARBA00004275"/>
    </source>
</evidence>
<keyword evidence="5" id="KW-1185">Reference proteome</keyword>
<keyword evidence="4" id="KW-0378">Hydrolase</keyword>
<dbReference type="PANTHER" id="PTHR43684:SF1">
    <property type="entry name" value="ENOYL-COA DELTA ISOMERASE 2"/>
    <property type="match status" value="1"/>
</dbReference>
<dbReference type="CDD" id="cd06558">
    <property type="entry name" value="crotonase-like"/>
    <property type="match status" value="1"/>
</dbReference>
<keyword evidence="3" id="KW-0413">Isomerase</keyword>
<dbReference type="Proteomes" id="UP000265903">
    <property type="component" value="Unassembled WGS sequence"/>
</dbReference>
<gene>
    <name evidence="4" type="primary">fcbB2</name>
    <name evidence="4" type="ORF">DOQ08_03178</name>
</gene>
<proteinExistence type="predicted"/>
<comment type="subcellular location">
    <subcellularLocation>
        <location evidence="1">Peroxisome</location>
    </subcellularLocation>
</comment>
<evidence type="ECO:0000313" key="5">
    <source>
        <dbReference type="Proteomes" id="UP000265903"/>
    </source>
</evidence>
<dbReference type="OrthoDB" id="9807606at2"/>
<dbReference type="Gene3D" id="3.90.226.10">
    <property type="entry name" value="2-enoyl-CoA Hydratase, Chain A, domain 1"/>
    <property type="match status" value="1"/>
</dbReference>
<accession>A0A3M2R8H3</accession>
<evidence type="ECO:0000313" key="4">
    <source>
        <dbReference type="EMBL" id="RMJ01596.1"/>
    </source>
</evidence>
<dbReference type="InterPro" id="IPR051053">
    <property type="entry name" value="ECH/Chromodomain_protein"/>
</dbReference>
<dbReference type="AlphaFoldDB" id="A0A3M2R8H3"/>
<dbReference type="InterPro" id="IPR001753">
    <property type="entry name" value="Enoyl-CoA_hydra/iso"/>
</dbReference>
<dbReference type="InterPro" id="IPR029045">
    <property type="entry name" value="ClpP/crotonase-like_dom_sf"/>
</dbReference>
<dbReference type="GO" id="GO:0004165">
    <property type="term" value="F:delta(3)-delta(2)-enoyl-CoA isomerase activity"/>
    <property type="evidence" value="ECO:0007669"/>
    <property type="project" value="UniProtKB-ARBA"/>
</dbReference>
<dbReference type="GO" id="GO:0018787">
    <property type="term" value="F:4-chlorobenzoyl-CoA dehalogenase activity"/>
    <property type="evidence" value="ECO:0007669"/>
    <property type="project" value="UniProtKB-EC"/>
</dbReference>